<protein>
    <submittedName>
        <fullName evidence="1">Uncharacterized protein</fullName>
    </submittedName>
</protein>
<dbReference type="AlphaFoldDB" id="A0A1N6GWM3"/>
<dbReference type="EMBL" id="FSRK01000001">
    <property type="protein sequence ID" value="SIO11953.1"/>
    <property type="molecule type" value="Genomic_DNA"/>
</dbReference>
<keyword evidence="2" id="KW-1185">Reference proteome</keyword>
<dbReference type="Proteomes" id="UP000185207">
    <property type="component" value="Unassembled WGS sequence"/>
</dbReference>
<gene>
    <name evidence="1" type="ORF">SAMN05444409_2103</name>
</gene>
<sequence length="161" mass="19233">MTPRKELFLAVKDALNGIEGIEYVDIFRKQFNYPNETVLNYWTSALIRFRSIEYETMTEQFLEGEVKLDVILYCKEGWIEQYNNELMEIDLLDAIAEKLQFLKGIQFKPIQLLREGIEDESWDNTEIKLTESVVAYHQLFSTTIYHQLKQRYQYQSLKNIN</sequence>
<accession>A0A1N6GWM3</accession>
<dbReference type="RefSeq" id="WP_139297306.1">
    <property type="nucleotide sequence ID" value="NZ_FSRK01000001.1"/>
</dbReference>
<dbReference type="OrthoDB" id="1358250at2"/>
<evidence type="ECO:0000313" key="1">
    <source>
        <dbReference type="EMBL" id="SIO11953.1"/>
    </source>
</evidence>
<organism evidence="1 2">
    <name type="scientific">Epilithonimonas zeae</name>
    <dbReference type="NCBI Taxonomy" id="1416779"/>
    <lineage>
        <taxon>Bacteria</taxon>
        <taxon>Pseudomonadati</taxon>
        <taxon>Bacteroidota</taxon>
        <taxon>Flavobacteriia</taxon>
        <taxon>Flavobacteriales</taxon>
        <taxon>Weeksellaceae</taxon>
        <taxon>Chryseobacterium group</taxon>
        <taxon>Epilithonimonas</taxon>
    </lineage>
</organism>
<reference evidence="2" key="1">
    <citation type="submission" date="2016-11" db="EMBL/GenBank/DDBJ databases">
        <authorList>
            <person name="Varghese N."/>
            <person name="Submissions S."/>
        </authorList>
    </citation>
    <scope>NUCLEOTIDE SEQUENCE [LARGE SCALE GENOMIC DNA]</scope>
    <source>
        <strain evidence="2">DSM 27623</strain>
    </source>
</reference>
<proteinExistence type="predicted"/>
<name>A0A1N6GWM3_9FLAO</name>
<evidence type="ECO:0000313" key="2">
    <source>
        <dbReference type="Proteomes" id="UP000185207"/>
    </source>
</evidence>